<gene>
    <name evidence="1" type="ORF">BDZ85DRAFT_283907</name>
</gene>
<evidence type="ECO:0000313" key="2">
    <source>
        <dbReference type="Proteomes" id="UP000799538"/>
    </source>
</evidence>
<accession>A0A6A6G5N0</accession>
<reference evidence="2" key="1">
    <citation type="journal article" date="2020" name="Stud. Mycol.">
        <title>101 Dothideomycetes genomes: A test case for predicting lifestyles and emergence of pathogens.</title>
        <authorList>
            <person name="Haridas S."/>
            <person name="Albert R."/>
            <person name="Binder M."/>
            <person name="Bloem J."/>
            <person name="LaButti K."/>
            <person name="Salamov A."/>
            <person name="Andreopoulos B."/>
            <person name="Baker S."/>
            <person name="Barry K."/>
            <person name="Bills G."/>
            <person name="Bluhm B."/>
            <person name="Cannon C."/>
            <person name="Castanera R."/>
            <person name="Culley D."/>
            <person name="Daum C."/>
            <person name="Ezra D."/>
            <person name="Gonzalez J."/>
            <person name="Henrissat B."/>
            <person name="Kuo A."/>
            <person name="Liang C."/>
            <person name="Lipzen A."/>
            <person name="Lutzoni F."/>
            <person name="Magnuson J."/>
            <person name="Mondo S."/>
            <person name="Nolan M."/>
            <person name="Ohm R."/>
            <person name="Pangilinan J."/>
            <person name="Park H.-J."/>
            <person name="Ramirez L."/>
            <person name="Alfaro M."/>
            <person name="Sun H."/>
            <person name="Tritt A."/>
            <person name="Yoshinaga Y."/>
            <person name="Zwiers L.-H."/>
            <person name="Turgeon B."/>
            <person name="Goodwin S."/>
            <person name="Spatafora J."/>
            <person name="Crous P."/>
            <person name="Grigoriev I."/>
        </authorList>
    </citation>
    <scope>NUCLEOTIDE SEQUENCE [LARGE SCALE GENOMIC DNA]</scope>
    <source>
        <strain evidence="2">CECT 20119</strain>
    </source>
</reference>
<evidence type="ECO:0000313" key="1">
    <source>
        <dbReference type="EMBL" id="KAF2221012.1"/>
    </source>
</evidence>
<proteinExistence type="predicted"/>
<organism evidence="1 2">
    <name type="scientific">Elsinoe ampelina</name>
    <dbReference type="NCBI Taxonomy" id="302913"/>
    <lineage>
        <taxon>Eukaryota</taxon>
        <taxon>Fungi</taxon>
        <taxon>Dikarya</taxon>
        <taxon>Ascomycota</taxon>
        <taxon>Pezizomycotina</taxon>
        <taxon>Dothideomycetes</taxon>
        <taxon>Dothideomycetidae</taxon>
        <taxon>Myriangiales</taxon>
        <taxon>Elsinoaceae</taxon>
        <taxon>Elsinoe</taxon>
    </lineage>
</organism>
<dbReference type="OrthoDB" id="10548703at2759"/>
<protein>
    <submittedName>
        <fullName evidence="1">Uncharacterized protein</fullName>
    </submittedName>
</protein>
<dbReference type="EMBL" id="ML992511">
    <property type="protein sequence ID" value="KAF2221012.1"/>
    <property type="molecule type" value="Genomic_DNA"/>
</dbReference>
<dbReference type="Proteomes" id="UP000799538">
    <property type="component" value="Unassembled WGS sequence"/>
</dbReference>
<keyword evidence="2" id="KW-1185">Reference proteome</keyword>
<sequence>MALVHTPQPSERALSLRKMASVIIPCDSQEYKSTDKLIDLTYDLRRVDRMKYYSAIAGPFSENNLPPFFVHLGDKEMGDMAQLVQAGILTIDDLHRWWPTNFGSDGLVLASAKPYGRPHVTYSGGTPYVSRIGTRLLVGKDIMLAQLDQDINFRCVVGPNKYDASFGLHFDIDEL</sequence>
<name>A0A6A6G5N0_9PEZI</name>
<dbReference type="AlphaFoldDB" id="A0A6A6G5N0"/>